<dbReference type="GO" id="GO:0005886">
    <property type="term" value="C:plasma membrane"/>
    <property type="evidence" value="ECO:0007669"/>
    <property type="project" value="UniProtKB-SubCell"/>
</dbReference>
<evidence type="ECO:0000313" key="8">
    <source>
        <dbReference type="EMBL" id="RDU73359.1"/>
    </source>
</evidence>
<keyword evidence="5 6" id="KW-0472">Membrane</keyword>
<feature type="transmembrane region" description="Helical" evidence="6">
    <location>
        <begin position="258"/>
        <end position="279"/>
    </location>
</feature>
<evidence type="ECO:0000256" key="4">
    <source>
        <dbReference type="ARBA" id="ARBA00022989"/>
    </source>
</evidence>
<dbReference type="Pfam" id="PF03553">
    <property type="entry name" value="Na_H_antiporter"/>
    <property type="match status" value="1"/>
</dbReference>
<feature type="transmembrane region" description="Helical" evidence="6">
    <location>
        <begin position="422"/>
        <end position="438"/>
    </location>
</feature>
<feature type="transmembrane region" description="Helical" evidence="6">
    <location>
        <begin position="29"/>
        <end position="52"/>
    </location>
</feature>
<keyword evidence="2" id="KW-1003">Cell membrane</keyword>
<name>A0A3D8J798_9HELI</name>
<keyword evidence="3 6" id="KW-0812">Transmembrane</keyword>
<feature type="transmembrane region" description="Helical" evidence="6">
    <location>
        <begin position="382"/>
        <end position="410"/>
    </location>
</feature>
<evidence type="ECO:0000256" key="3">
    <source>
        <dbReference type="ARBA" id="ARBA00022692"/>
    </source>
</evidence>
<evidence type="ECO:0000259" key="7">
    <source>
        <dbReference type="Pfam" id="PF03553"/>
    </source>
</evidence>
<gene>
    <name evidence="8" type="ORF">CQA66_01450</name>
</gene>
<dbReference type="RefSeq" id="WP_104762973.1">
    <property type="nucleotide sequence ID" value="NZ_FZPM01000012.1"/>
</dbReference>
<feature type="transmembrane region" description="Helical" evidence="6">
    <location>
        <begin position="299"/>
        <end position="318"/>
    </location>
</feature>
<evidence type="ECO:0000256" key="5">
    <source>
        <dbReference type="ARBA" id="ARBA00023136"/>
    </source>
</evidence>
<feature type="transmembrane region" description="Helical" evidence="6">
    <location>
        <begin position="58"/>
        <end position="76"/>
    </location>
</feature>
<keyword evidence="9" id="KW-1185">Reference proteome</keyword>
<evidence type="ECO:0000313" key="9">
    <source>
        <dbReference type="Proteomes" id="UP000256424"/>
    </source>
</evidence>
<feature type="transmembrane region" description="Helical" evidence="6">
    <location>
        <begin position="475"/>
        <end position="508"/>
    </location>
</feature>
<feature type="transmembrane region" description="Helical" evidence="6">
    <location>
        <begin position="6"/>
        <end position="22"/>
    </location>
</feature>
<evidence type="ECO:0000256" key="1">
    <source>
        <dbReference type="ARBA" id="ARBA00004651"/>
    </source>
</evidence>
<feature type="transmembrane region" description="Helical" evidence="6">
    <location>
        <begin position="88"/>
        <end position="109"/>
    </location>
</feature>
<feature type="transmembrane region" description="Helical" evidence="6">
    <location>
        <begin position="215"/>
        <end position="237"/>
    </location>
</feature>
<dbReference type="PANTHER" id="PTHR43478">
    <property type="entry name" value="NA+/H+ ANTIPORTER-RELATED"/>
    <property type="match status" value="1"/>
</dbReference>
<dbReference type="Proteomes" id="UP000256424">
    <property type="component" value="Unassembled WGS sequence"/>
</dbReference>
<dbReference type="EMBL" id="NXLW01000002">
    <property type="protein sequence ID" value="RDU73359.1"/>
    <property type="molecule type" value="Genomic_DNA"/>
</dbReference>
<organism evidence="8 9">
    <name type="scientific">Helicobacter aurati</name>
    <dbReference type="NCBI Taxonomy" id="137778"/>
    <lineage>
        <taxon>Bacteria</taxon>
        <taxon>Pseudomonadati</taxon>
        <taxon>Campylobacterota</taxon>
        <taxon>Epsilonproteobacteria</taxon>
        <taxon>Campylobacterales</taxon>
        <taxon>Helicobacteraceae</taxon>
        <taxon>Helicobacter</taxon>
    </lineage>
</organism>
<comment type="subcellular location">
    <subcellularLocation>
        <location evidence="1">Cell membrane</location>
        <topology evidence="1">Multi-pass membrane protein</topology>
    </subcellularLocation>
</comment>
<keyword evidence="4 6" id="KW-1133">Transmembrane helix</keyword>
<dbReference type="PANTHER" id="PTHR43478:SF1">
    <property type="entry name" value="NA+_H+ ANTIPORTER NHAC-LIKE C-TERMINAL DOMAIN-CONTAINING PROTEIN"/>
    <property type="match status" value="1"/>
</dbReference>
<proteinExistence type="predicted"/>
<feature type="transmembrane region" description="Helical" evidence="6">
    <location>
        <begin position="129"/>
        <end position="146"/>
    </location>
</feature>
<feature type="domain" description="Na+/H+ antiporter NhaC-like C-terminal" evidence="7">
    <location>
        <begin position="178"/>
        <end position="484"/>
    </location>
</feature>
<evidence type="ECO:0000256" key="6">
    <source>
        <dbReference type="SAM" id="Phobius"/>
    </source>
</evidence>
<feature type="transmembrane region" description="Helical" evidence="6">
    <location>
        <begin position="167"/>
        <end position="195"/>
    </location>
</feature>
<reference evidence="8 9" key="1">
    <citation type="submission" date="2018-04" db="EMBL/GenBank/DDBJ databases">
        <title>Novel Campyloabacter and Helicobacter Species and Strains.</title>
        <authorList>
            <person name="Mannion A.J."/>
            <person name="Shen Z."/>
            <person name="Fox J.G."/>
        </authorList>
    </citation>
    <scope>NUCLEOTIDE SEQUENCE [LARGE SCALE GENOMIC DNA]</scope>
    <source>
        <strain evidence="8 9">MIT 97-5075</strain>
    </source>
</reference>
<feature type="transmembrane region" description="Helical" evidence="6">
    <location>
        <begin position="330"/>
        <end position="351"/>
    </location>
</feature>
<protein>
    <submittedName>
        <fullName evidence="8">Na+/H+ antiporter NhaC family protein</fullName>
    </submittedName>
</protein>
<evidence type="ECO:0000256" key="2">
    <source>
        <dbReference type="ARBA" id="ARBA00022475"/>
    </source>
</evidence>
<accession>A0A3D8J798</accession>
<comment type="caution">
    <text evidence="8">The sequence shown here is derived from an EMBL/GenBank/DDBJ whole genome shotgun (WGS) entry which is preliminary data.</text>
</comment>
<dbReference type="InterPro" id="IPR018461">
    <property type="entry name" value="Na/H_Antiport_NhaC-like_C"/>
</dbReference>
<dbReference type="AlphaFoldDB" id="A0A3D8J798"/>
<sequence length="513" mass="56319">MYTDSVLSLSVPLCVILLVIITRRIVFSLFIGICLSGIMVGFAGSILYGIQIDWEQNLIYTLFYIYHSISTVFYNVTNDGIEVEQSNLYVFGFLFILGILTQVISYSGGVSAFVKWARDKVKTAKGSEFLAFIAGIVIFIDDYFNALTVGQISKSLNDANHSTRERLAYIIDSTAAPVCILMPISSWGAYILGLMQGIDEENKFITLFSSIWGNYYAWLTLLAVLLTIFWQINLPAMKRNQNIGVRDFLQSQQKTPSHIALLIVPILSLILFVGILIFYTGYCETKNFNLIEMLANTQTGFSLFWGGFCALAVSFLISYRHLTSNSFVSIVKIGILSMLPATLILTLAWSIGPIIKNDLQSGIYLANISKVWLETSIISPHIAVPLVAFVISAFIAFCTGTSWGTFAIMLPIGATLAGAHELDFSFIMAAILSGAVYGDHSSPISDTTILSAAGAGCSVQSHFITQLPYASTVAFVSLISFFIASITNSLVSGYAIGIILCIGIFWFYKNKYS</sequence>
<dbReference type="OrthoDB" id="9762978at2"/>